<dbReference type="PANTHER" id="PTHR30032">
    <property type="entry name" value="N-ACETYLMURAMOYL-L-ALANINE AMIDASE-RELATED"/>
    <property type="match status" value="1"/>
</dbReference>
<dbReference type="InterPro" id="IPR007253">
    <property type="entry name" value="Cell_wall-bd_2"/>
</dbReference>
<dbReference type="GeneID" id="84800525"/>
<dbReference type="STRING" id="596315.HMPREF0634_0351"/>
<proteinExistence type="predicted"/>
<keyword evidence="1" id="KW-0812">Transmembrane</keyword>
<keyword evidence="1" id="KW-1133">Transmembrane helix</keyword>
<dbReference type="AlphaFoldDB" id="E0E2R1"/>
<keyword evidence="3" id="KW-1185">Reference proteome</keyword>
<dbReference type="Pfam" id="PF04122">
    <property type="entry name" value="CW_binding_2"/>
    <property type="match status" value="2"/>
</dbReference>
<protein>
    <submittedName>
        <fullName evidence="2">Putative cell wall binding repeat 2</fullName>
    </submittedName>
</protein>
<dbReference type="PANTHER" id="PTHR30032:SF4">
    <property type="entry name" value="AMIDASE ENHANCER"/>
    <property type="match status" value="1"/>
</dbReference>
<keyword evidence="1" id="KW-0472">Membrane</keyword>
<dbReference type="InterPro" id="IPR051922">
    <property type="entry name" value="Bact_Sporulation_Assoc"/>
</dbReference>
<reference evidence="2 3" key="1">
    <citation type="submission" date="2010-08" db="EMBL/GenBank/DDBJ databases">
        <authorList>
            <person name="Harkins D.M."/>
            <person name="Madupu R."/>
            <person name="Durkin A.S."/>
            <person name="Torralba M."/>
            <person name="Methe B."/>
            <person name="Sutton G.G."/>
            <person name="Nelson K.E."/>
        </authorList>
    </citation>
    <scope>NUCLEOTIDE SEQUENCE [LARGE SCALE GENOMIC DNA]</scope>
    <source>
        <strain evidence="2 3">DSM 17678</strain>
    </source>
</reference>
<name>E0E2R1_9FIRM</name>
<feature type="transmembrane region" description="Helical" evidence="1">
    <location>
        <begin position="340"/>
        <end position="359"/>
    </location>
</feature>
<comment type="caution">
    <text evidence="2">The sequence shown here is derived from an EMBL/GenBank/DDBJ whole genome shotgun (WGS) entry which is preliminary data.</text>
</comment>
<evidence type="ECO:0000313" key="2">
    <source>
        <dbReference type="EMBL" id="EFM64825.1"/>
    </source>
</evidence>
<feature type="transmembrane region" description="Helical" evidence="1">
    <location>
        <begin position="7"/>
        <end position="25"/>
    </location>
</feature>
<organism evidence="2 3">
    <name type="scientific">Peptostreptococcus stomatis DSM 17678</name>
    <dbReference type="NCBI Taxonomy" id="596315"/>
    <lineage>
        <taxon>Bacteria</taxon>
        <taxon>Bacillati</taxon>
        <taxon>Bacillota</taxon>
        <taxon>Clostridia</taxon>
        <taxon>Peptostreptococcales</taxon>
        <taxon>Peptostreptococcaceae</taxon>
        <taxon>Peptostreptococcus</taxon>
    </lineage>
</organism>
<accession>E0E2R1</accession>
<dbReference type="Proteomes" id="UP000003244">
    <property type="component" value="Unassembled WGS sequence"/>
</dbReference>
<dbReference type="OrthoDB" id="1745558at2"/>
<gene>
    <name evidence="2" type="ORF">HMPREF0634_0351</name>
</gene>
<evidence type="ECO:0000256" key="1">
    <source>
        <dbReference type="SAM" id="Phobius"/>
    </source>
</evidence>
<dbReference type="GO" id="GO:0030288">
    <property type="term" value="C:outer membrane-bounded periplasmic space"/>
    <property type="evidence" value="ECO:0007669"/>
    <property type="project" value="TreeGrafter"/>
</dbReference>
<dbReference type="RefSeq" id="WP_007789213.1">
    <property type="nucleotide sequence ID" value="NZ_ADGQ01000044.1"/>
</dbReference>
<evidence type="ECO:0000313" key="3">
    <source>
        <dbReference type="Proteomes" id="UP000003244"/>
    </source>
</evidence>
<dbReference type="EMBL" id="ADGQ01000044">
    <property type="protein sequence ID" value="EFM64825.1"/>
    <property type="molecule type" value="Genomic_DNA"/>
</dbReference>
<dbReference type="eggNOG" id="COG2247">
    <property type="taxonomic scope" value="Bacteria"/>
</dbReference>
<sequence length="368" mass="41904">MKKIIKYTALILIFLIIYIGGGKLLDKLYFDKFDIVDYTGDTRYDTVNTVVDKRFKKADTAIVVNTEMIDQIVSIAPYAYNNKYPVFYIESYTIKKPVYDQMKKLGVKKVVLIGGINSLNKRVERSFKRNGYKVDRLIESNATDLSIKLASMMADKKKVDAVALVSNDVFDLPNAISFSPYAQKNNIPVIVISGGDDDAAKLKKYVDKYGVKKAFIVTNKNTLNRNFNKIFASLVKISGRDRYEVNRNIMDRLYKKGKKLYVSKGGEVLHKRSIASGQLINAIAIAPLAADNNSPLLLIENNYLATADEKLVKERKYTELNQVGFKIERRNFFNIERFKVTTTILLVLLALFMTVRVFLTKKSFDIDL</sequence>